<protein>
    <submittedName>
        <fullName evidence="2">Uncharacterized protein</fullName>
    </submittedName>
</protein>
<organism evidence="2 3">
    <name type="scientific">Amaricoccus macauensis</name>
    <dbReference type="NCBI Taxonomy" id="57001"/>
    <lineage>
        <taxon>Bacteria</taxon>
        <taxon>Pseudomonadati</taxon>
        <taxon>Pseudomonadota</taxon>
        <taxon>Alphaproteobacteria</taxon>
        <taxon>Rhodobacterales</taxon>
        <taxon>Paracoccaceae</taxon>
        <taxon>Amaricoccus</taxon>
    </lineage>
</organism>
<reference evidence="2 3" key="1">
    <citation type="submission" date="2020-08" db="EMBL/GenBank/DDBJ databases">
        <title>Genomic Encyclopedia of Type Strains, Phase IV (KMG-IV): sequencing the most valuable type-strain genomes for metagenomic binning, comparative biology and taxonomic classification.</title>
        <authorList>
            <person name="Goeker M."/>
        </authorList>
    </citation>
    <scope>NUCLEOTIDE SEQUENCE [LARGE SCALE GENOMIC DNA]</scope>
    <source>
        <strain evidence="2 3">DSM 101730</strain>
    </source>
</reference>
<proteinExistence type="predicted"/>
<comment type="caution">
    <text evidence="2">The sequence shown here is derived from an EMBL/GenBank/DDBJ whole genome shotgun (WGS) entry which is preliminary data.</text>
</comment>
<evidence type="ECO:0000313" key="3">
    <source>
        <dbReference type="Proteomes" id="UP000549457"/>
    </source>
</evidence>
<keyword evidence="1" id="KW-1133">Transmembrane helix</keyword>
<gene>
    <name evidence="2" type="ORF">HNP73_003338</name>
</gene>
<evidence type="ECO:0000256" key="1">
    <source>
        <dbReference type="SAM" id="Phobius"/>
    </source>
</evidence>
<dbReference type="Proteomes" id="UP000549457">
    <property type="component" value="Unassembled WGS sequence"/>
</dbReference>
<feature type="transmembrane region" description="Helical" evidence="1">
    <location>
        <begin position="101"/>
        <end position="122"/>
    </location>
</feature>
<sequence>MTISMTDRLERQGKQLRVVPYPHRAAELERQVERARQAWRAELHAAEASGTVRGWWQRLKFRRRLGRDPAIRELSQMHSLPFVWLMVFSNAFWTSHVTRPFLLVPVLVLIVMILDPFLVWIGSRLVPHGGFTRWQFVGVSFASLGVSVAIVVWIALLLSR</sequence>
<evidence type="ECO:0000313" key="2">
    <source>
        <dbReference type="EMBL" id="MBB5223391.1"/>
    </source>
</evidence>
<dbReference type="EMBL" id="JACHFM010000003">
    <property type="protein sequence ID" value="MBB5223391.1"/>
    <property type="molecule type" value="Genomic_DNA"/>
</dbReference>
<keyword evidence="1" id="KW-0812">Transmembrane</keyword>
<accession>A0A840SW65</accession>
<keyword evidence="3" id="KW-1185">Reference proteome</keyword>
<name>A0A840SW65_9RHOB</name>
<dbReference type="RefSeq" id="WP_184152121.1">
    <property type="nucleotide sequence ID" value="NZ_JACHFM010000003.1"/>
</dbReference>
<dbReference type="AlphaFoldDB" id="A0A840SW65"/>
<feature type="transmembrane region" description="Helical" evidence="1">
    <location>
        <begin position="134"/>
        <end position="158"/>
    </location>
</feature>
<keyword evidence="1" id="KW-0472">Membrane</keyword>